<feature type="region of interest" description="Disordered" evidence="11">
    <location>
        <begin position="680"/>
        <end position="706"/>
    </location>
</feature>
<dbReference type="CDD" id="cd06186">
    <property type="entry name" value="NOX_Duox_like_FAD_NADP"/>
    <property type="match status" value="1"/>
</dbReference>
<dbReference type="PROSITE" id="PS51384">
    <property type="entry name" value="FAD_FR"/>
    <property type="match status" value="1"/>
</dbReference>
<dbReference type="InterPro" id="IPR017927">
    <property type="entry name" value="FAD-bd_FR_type"/>
</dbReference>
<protein>
    <recommendedName>
        <fullName evidence="14">FAD-binding FR-type domain-containing protein</fullName>
    </recommendedName>
</protein>
<sequence>MPKLNQILWLLVSFTLLLKGIRAEGLQVYIKPGPHNCVEGVNDAISMVTFGDISPDATYYGGMCTSPLRLTSLALSTMKYCQSKEFQDRGWERINGYCTKYGDTTLPSWDDILSVVNQSNIIEDVNVVDPAIIGTVYNSTIILSQEAFDAGYKTEIDWQHEMIYHHAFGWCMYILVGLAVLVGAFNRCFAVFVQRYAIPSYTAEAVSPSSKGFKGRWYTLWRKHVEIPALFGYKHSQACAWGWLSVPTRIQGLFIFVYVALNIVFTSVGYTSFYESVYWYGHRDTQLIRYLSDRTGIMCFYNLPLLWCLAGRNDIILWMTGWSYSTLNLFHRWVARIAVLQAIVHSAGYTYLERDILAEEFAQRYWWTGVIATIVMSLLVPLSVRPIRERFYEIFLIIHITFALITLVTLWYHVEVFDGEYYPWIYACIAVWCLDRFIRIVRVLILTYKALSKTGKNTIATISGNAGTAVNQLGRGLIRLSITTSTKINPQPGQYYFIYTPFSMKPWENHPFTLASWRQNQNETTLDFLIAPLSGATKRWQKKVLLQSTQVQQNGVSSGEKQIELRLLLEGPYGHTNPIQNYDKVLLISGGSGITSSLPYLHKLKMIGIELPEPTVKLITLIWIIKKKEYTSDVLSFELKEYIEYGSVGGIPFQLELYVTRDNENEKSEDKLQDDHQVMNGLGYDETQGSPSSLGSGDSPETTRDSMMEKLKCELETEKSSQSSSTDLTANIHKKSSNSNVLTVHSGRPQIRDLIDDSVERLIGGERLAISACGPYKMMDDARATVCDIYGNAEGQVKGGRIEYFEELFAW</sequence>
<evidence type="ECO:0000313" key="16">
    <source>
        <dbReference type="Proteomes" id="UP001329825"/>
    </source>
</evidence>
<evidence type="ECO:0000259" key="14">
    <source>
        <dbReference type="PROSITE" id="PS51384"/>
    </source>
</evidence>
<dbReference type="PANTHER" id="PTHR32361:SF9">
    <property type="entry name" value="FERRIC REDUCTASE TRANSMEMBRANE COMPONENT 3-RELATED"/>
    <property type="match status" value="1"/>
</dbReference>
<keyword evidence="5" id="KW-0249">Electron transport</keyword>
<feature type="domain" description="FAD-binding FR-type" evidence="14">
    <location>
        <begin position="430"/>
        <end position="579"/>
    </location>
</feature>
<name>A0ABZ1CZG1_9TREE</name>
<evidence type="ECO:0000256" key="7">
    <source>
        <dbReference type="ARBA" id="ARBA00023002"/>
    </source>
</evidence>
<gene>
    <name evidence="15" type="ORF">IL334_002627</name>
</gene>
<evidence type="ECO:0000256" key="13">
    <source>
        <dbReference type="SAM" id="SignalP"/>
    </source>
</evidence>
<dbReference type="InterPro" id="IPR013121">
    <property type="entry name" value="Fe_red_NAD-bd_6"/>
</dbReference>
<dbReference type="EMBL" id="CP141883">
    <property type="protein sequence ID" value="WRT65682.1"/>
    <property type="molecule type" value="Genomic_DNA"/>
</dbReference>
<feature type="transmembrane region" description="Helical" evidence="12">
    <location>
        <begin position="364"/>
        <end position="384"/>
    </location>
</feature>
<dbReference type="InterPro" id="IPR013130">
    <property type="entry name" value="Fe3_Rdtase_TM_dom"/>
</dbReference>
<proteinExistence type="inferred from homology"/>
<feature type="chain" id="PRO_5047274730" description="FAD-binding FR-type domain-containing protein" evidence="13">
    <location>
        <begin position="24"/>
        <end position="811"/>
    </location>
</feature>
<evidence type="ECO:0000256" key="4">
    <source>
        <dbReference type="ARBA" id="ARBA00022692"/>
    </source>
</evidence>
<evidence type="ECO:0000256" key="1">
    <source>
        <dbReference type="ARBA" id="ARBA00004141"/>
    </source>
</evidence>
<dbReference type="Pfam" id="PF01794">
    <property type="entry name" value="Ferric_reduct"/>
    <property type="match status" value="1"/>
</dbReference>
<keyword evidence="4 12" id="KW-0812">Transmembrane</keyword>
<keyword evidence="7" id="KW-0560">Oxidoreductase</keyword>
<evidence type="ECO:0000256" key="12">
    <source>
        <dbReference type="SAM" id="Phobius"/>
    </source>
</evidence>
<evidence type="ECO:0000256" key="10">
    <source>
        <dbReference type="ARBA" id="ARBA00023180"/>
    </source>
</evidence>
<keyword evidence="3" id="KW-0813">Transport</keyword>
<evidence type="ECO:0000256" key="3">
    <source>
        <dbReference type="ARBA" id="ARBA00022448"/>
    </source>
</evidence>
<dbReference type="PANTHER" id="PTHR32361">
    <property type="entry name" value="FERRIC/CUPRIC REDUCTASE TRANSMEMBRANE COMPONENT"/>
    <property type="match status" value="1"/>
</dbReference>
<comment type="similarity">
    <text evidence="2">Belongs to the ferric reductase (FRE) family.</text>
</comment>
<keyword evidence="16" id="KW-1185">Reference proteome</keyword>
<comment type="subcellular location">
    <subcellularLocation>
        <location evidence="1">Membrane</location>
        <topology evidence="1">Multi-pass membrane protein</topology>
    </subcellularLocation>
</comment>
<keyword evidence="10" id="KW-0325">Glycoprotein</keyword>
<dbReference type="InterPro" id="IPR051410">
    <property type="entry name" value="Ferric/Cupric_Reductase"/>
</dbReference>
<dbReference type="GeneID" id="87954758"/>
<dbReference type="SUPFAM" id="SSF52343">
    <property type="entry name" value="Ferredoxin reductase-like, C-terminal NADP-linked domain"/>
    <property type="match status" value="1"/>
</dbReference>
<feature type="transmembrane region" description="Helical" evidence="12">
    <location>
        <begin position="391"/>
        <end position="412"/>
    </location>
</feature>
<dbReference type="SFLD" id="SFLDS00052">
    <property type="entry name" value="Ferric_Reductase_Domain"/>
    <property type="match status" value="1"/>
</dbReference>
<dbReference type="InterPro" id="IPR039261">
    <property type="entry name" value="FNR_nucleotide-bd"/>
</dbReference>
<dbReference type="Pfam" id="PF08030">
    <property type="entry name" value="NAD_binding_6"/>
    <property type="match status" value="1"/>
</dbReference>
<dbReference type="InterPro" id="IPR013112">
    <property type="entry name" value="FAD-bd_8"/>
</dbReference>
<dbReference type="RefSeq" id="XP_062790422.1">
    <property type="nucleotide sequence ID" value="XM_062934371.1"/>
</dbReference>
<evidence type="ECO:0000256" key="11">
    <source>
        <dbReference type="SAM" id="MobiDB-lite"/>
    </source>
</evidence>
<reference evidence="15 16" key="1">
    <citation type="submission" date="2024-01" db="EMBL/GenBank/DDBJ databases">
        <title>Comparative genomics of Cryptococcus and Kwoniella reveals pathogenesis evolution and contrasting modes of karyotype evolution via chromosome fusion or intercentromeric recombination.</title>
        <authorList>
            <person name="Coelho M.A."/>
            <person name="David-Palma M."/>
            <person name="Shea T."/>
            <person name="Bowers K."/>
            <person name="McGinley-Smith S."/>
            <person name="Mohammad A.W."/>
            <person name="Gnirke A."/>
            <person name="Yurkov A.M."/>
            <person name="Nowrousian M."/>
            <person name="Sun S."/>
            <person name="Cuomo C.A."/>
            <person name="Heitman J."/>
        </authorList>
    </citation>
    <scope>NUCLEOTIDE SEQUENCE [LARGE SCALE GENOMIC DNA]</scope>
    <source>
        <strain evidence="15">CBS 11374</strain>
    </source>
</reference>
<feature type="transmembrane region" description="Helical" evidence="12">
    <location>
        <begin position="167"/>
        <end position="185"/>
    </location>
</feature>
<dbReference type="Gene3D" id="3.40.50.80">
    <property type="entry name" value="Nucleotide-binding domain of ferredoxin-NADP reductase (FNR) module"/>
    <property type="match status" value="1"/>
</dbReference>
<keyword evidence="6 12" id="KW-1133">Transmembrane helix</keyword>
<dbReference type="SFLD" id="SFLDG01168">
    <property type="entry name" value="Ferric_reductase_subgroup_(FRE"/>
    <property type="match status" value="1"/>
</dbReference>
<keyword evidence="9 12" id="KW-0472">Membrane</keyword>
<evidence type="ECO:0000256" key="6">
    <source>
        <dbReference type="ARBA" id="ARBA00022989"/>
    </source>
</evidence>
<keyword evidence="13" id="KW-0732">Signal</keyword>
<evidence type="ECO:0000313" key="15">
    <source>
        <dbReference type="EMBL" id="WRT65682.1"/>
    </source>
</evidence>
<dbReference type="Proteomes" id="UP001329825">
    <property type="component" value="Chromosome 3"/>
</dbReference>
<evidence type="ECO:0000256" key="8">
    <source>
        <dbReference type="ARBA" id="ARBA00023065"/>
    </source>
</evidence>
<evidence type="ECO:0000256" key="9">
    <source>
        <dbReference type="ARBA" id="ARBA00023136"/>
    </source>
</evidence>
<feature type="compositionally biased region" description="Low complexity" evidence="11">
    <location>
        <begin position="689"/>
        <end position="700"/>
    </location>
</feature>
<dbReference type="Pfam" id="PF08022">
    <property type="entry name" value="FAD_binding_8"/>
    <property type="match status" value="1"/>
</dbReference>
<keyword evidence="8" id="KW-0406">Ion transport</keyword>
<organism evidence="15 16">
    <name type="scientific">Kwoniella shivajii</name>
    <dbReference type="NCBI Taxonomy" id="564305"/>
    <lineage>
        <taxon>Eukaryota</taxon>
        <taxon>Fungi</taxon>
        <taxon>Dikarya</taxon>
        <taxon>Basidiomycota</taxon>
        <taxon>Agaricomycotina</taxon>
        <taxon>Tremellomycetes</taxon>
        <taxon>Tremellales</taxon>
        <taxon>Cryptococcaceae</taxon>
        <taxon>Kwoniella</taxon>
    </lineage>
</organism>
<feature type="transmembrane region" description="Helical" evidence="12">
    <location>
        <begin position="253"/>
        <end position="274"/>
    </location>
</feature>
<evidence type="ECO:0000256" key="5">
    <source>
        <dbReference type="ARBA" id="ARBA00022982"/>
    </source>
</evidence>
<accession>A0ABZ1CZG1</accession>
<feature type="signal peptide" evidence="13">
    <location>
        <begin position="1"/>
        <end position="23"/>
    </location>
</feature>
<evidence type="ECO:0000256" key="2">
    <source>
        <dbReference type="ARBA" id="ARBA00006278"/>
    </source>
</evidence>